<dbReference type="InterPro" id="IPR043165">
    <property type="entry name" value="TruD_insert_sf"/>
</dbReference>
<comment type="caution">
    <text evidence="6">The sequence shown here is derived from an EMBL/GenBank/DDBJ whole genome shotgun (WGS) entry which is preliminary data.</text>
</comment>
<dbReference type="SUPFAM" id="SSF55120">
    <property type="entry name" value="Pseudouridine synthase"/>
    <property type="match status" value="1"/>
</dbReference>
<dbReference type="PROSITE" id="PS01268">
    <property type="entry name" value="UPF0024"/>
    <property type="match status" value="1"/>
</dbReference>
<organism evidence="6 7">
    <name type="scientific">Bermanella marisrubri</name>
    <dbReference type="NCBI Taxonomy" id="207949"/>
    <lineage>
        <taxon>Bacteria</taxon>
        <taxon>Pseudomonadati</taxon>
        <taxon>Pseudomonadota</taxon>
        <taxon>Gammaproteobacteria</taxon>
        <taxon>Oceanospirillales</taxon>
        <taxon>Oceanospirillaceae</taxon>
        <taxon>Bermanella</taxon>
    </lineage>
</organism>
<evidence type="ECO:0000259" key="5">
    <source>
        <dbReference type="PROSITE" id="PS50984"/>
    </source>
</evidence>
<dbReference type="AlphaFoldDB" id="Q1N1K5"/>
<dbReference type="PANTHER" id="PTHR47811:SF1">
    <property type="entry name" value="TRNA PSEUDOURIDINE SYNTHASE D"/>
    <property type="match status" value="1"/>
</dbReference>
<comment type="similarity">
    <text evidence="1 4">Belongs to the pseudouridine synthase TruD family.</text>
</comment>
<dbReference type="EMBL" id="AAQH01000010">
    <property type="protein sequence ID" value="EAT12045.1"/>
    <property type="molecule type" value="Genomic_DNA"/>
</dbReference>
<dbReference type="GO" id="GO:0005829">
    <property type="term" value="C:cytosol"/>
    <property type="evidence" value="ECO:0007669"/>
    <property type="project" value="TreeGrafter"/>
</dbReference>
<dbReference type="PROSITE" id="PS50984">
    <property type="entry name" value="TRUD"/>
    <property type="match status" value="1"/>
</dbReference>
<dbReference type="InterPro" id="IPR011760">
    <property type="entry name" value="PsdUridine_synth_TruD_insert"/>
</dbReference>
<evidence type="ECO:0000313" key="7">
    <source>
        <dbReference type="Proteomes" id="UP000004263"/>
    </source>
</evidence>
<keyword evidence="2 4" id="KW-0819">tRNA processing</keyword>
<dbReference type="HOGENOM" id="CLU_005281_4_0_6"/>
<dbReference type="Pfam" id="PF01142">
    <property type="entry name" value="TruD"/>
    <property type="match status" value="2"/>
</dbReference>
<evidence type="ECO:0000256" key="2">
    <source>
        <dbReference type="ARBA" id="ARBA00022694"/>
    </source>
</evidence>
<feature type="active site" description="Nucleophile" evidence="4">
    <location>
        <position position="83"/>
    </location>
</feature>
<dbReference type="STRING" id="207949.RED65_03365"/>
<dbReference type="InterPro" id="IPR020119">
    <property type="entry name" value="PsdUridine_synth_TruD_CS"/>
</dbReference>
<feature type="domain" description="TRUD" evidence="5">
    <location>
        <begin position="159"/>
        <end position="309"/>
    </location>
</feature>
<protein>
    <recommendedName>
        <fullName evidence="4">tRNA pseudouridine synthase D</fullName>
        <ecNumber evidence="4">5.4.99.27</ecNumber>
    </recommendedName>
    <alternativeName>
        <fullName evidence="4">tRNA pseudouridine(13) synthase</fullName>
    </alternativeName>
    <alternativeName>
        <fullName evidence="4">tRNA pseudouridylate synthase D</fullName>
    </alternativeName>
    <alternativeName>
        <fullName evidence="4">tRNA-uridine isomerase D</fullName>
    </alternativeName>
</protein>
<dbReference type="RefSeq" id="WP_007019005.1">
    <property type="nucleotide sequence ID" value="NZ_CH724120.1"/>
</dbReference>
<accession>Q1N1K5</accession>
<dbReference type="Gene3D" id="3.30.2350.20">
    <property type="entry name" value="TruD, catalytic domain"/>
    <property type="match status" value="1"/>
</dbReference>
<dbReference type="GO" id="GO:0160150">
    <property type="term" value="F:tRNA pseudouridine(13) synthase activity"/>
    <property type="evidence" value="ECO:0007669"/>
    <property type="project" value="UniProtKB-EC"/>
</dbReference>
<keyword evidence="3 4" id="KW-0413">Isomerase</keyword>
<name>Q1N1K5_9GAMM</name>
<sequence>MDYAKIANQWPLAYSPLDITAQYRVEAEDFQVTELSNRILKEEGPHWYLFIEKTDTNTQWLARQIANHAQIDLRDVGYAGLKDRHAITRQWFSIPVEKRQPDLTALFEREEFTLIDQGYYGVKLKRGNLGGNHFKLRLRNVQGSKAELEQRLTMIKDQGVPNYFGGQRFGHDYDNIVQAERLFVSGKRPRNRQKASLFTSAARSFLFNEMLAHRVQGNVWQRPIKGDVFGFSGSLRGFIADGTAAESQRWRNQNIHPTCAMWGRGNSLSEADLADIEGQIAQKYEVLSQGLEKQGLKQERRTTRMLLPDLAWTWQDDETLVLEFSLGSGYFATSLLRELGQIDDASKV</sequence>
<dbReference type="Proteomes" id="UP000004263">
    <property type="component" value="Unassembled WGS sequence"/>
</dbReference>
<evidence type="ECO:0000256" key="1">
    <source>
        <dbReference type="ARBA" id="ARBA00007953"/>
    </source>
</evidence>
<dbReference type="InterPro" id="IPR020103">
    <property type="entry name" value="PsdUridine_synth_cat_dom_sf"/>
</dbReference>
<dbReference type="Gene3D" id="3.30.2340.10">
    <property type="entry name" value="TruD, insertion domain"/>
    <property type="match status" value="1"/>
</dbReference>
<dbReference type="GO" id="GO:0031119">
    <property type="term" value="P:tRNA pseudouridine synthesis"/>
    <property type="evidence" value="ECO:0007669"/>
    <property type="project" value="UniProtKB-UniRule"/>
</dbReference>
<dbReference type="EC" id="5.4.99.27" evidence="4"/>
<gene>
    <name evidence="4" type="primary">truD</name>
    <name evidence="6" type="ORF">RED65_03365</name>
</gene>
<dbReference type="OrthoDB" id="1550679at2"/>
<evidence type="ECO:0000256" key="4">
    <source>
        <dbReference type="HAMAP-Rule" id="MF_01082"/>
    </source>
</evidence>
<proteinExistence type="inferred from homology"/>
<dbReference type="GO" id="GO:0003723">
    <property type="term" value="F:RNA binding"/>
    <property type="evidence" value="ECO:0007669"/>
    <property type="project" value="InterPro"/>
</dbReference>
<evidence type="ECO:0000256" key="3">
    <source>
        <dbReference type="ARBA" id="ARBA00023235"/>
    </source>
</evidence>
<comment type="function">
    <text evidence="4">Responsible for synthesis of pseudouridine from uracil-13 in transfer RNAs.</text>
</comment>
<dbReference type="InterPro" id="IPR050170">
    <property type="entry name" value="TruD_pseudoU_synthase"/>
</dbReference>
<evidence type="ECO:0000313" key="6">
    <source>
        <dbReference type="EMBL" id="EAT12045.1"/>
    </source>
</evidence>
<dbReference type="HAMAP" id="MF_01082">
    <property type="entry name" value="TruD"/>
    <property type="match status" value="1"/>
</dbReference>
<dbReference type="InterPro" id="IPR001656">
    <property type="entry name" value="PsdUridine_synth_TruD"/>
</dbReference>
<reference evidence="6 7" key="1">
    <citation type="submission" date="2006-03" db="EMBL/GenBank/DDBJ databases">
        <authorList>
            <person name="Pinhassi J."/>
            <person name="Pedros-Alio C."/>
            <person name="Ferriera S."/>
            <person name="Johnson J."/>
            <person name="Kravitz S."/>
            <person name="Halpern A."/>
            <person name="Remington K."/>
            <person name="Beeson K."/>
            <person name="Tran B."/>
            <person name="Rogers Y.-H."/>
            <person name="Friedman R."/>
            <person name="Venter J.C."/>
        </authorList>
    </citation>
    <scope>NUCLEOTIDE SEQUENCE [LARGE SCALE GENOMIC DNA]</scope>
    <source>
        <strain evidence="6 7">RED65</strain>
    </source>
</reference>
<dbReference type="InterPro" id="IPR042214">
    <property type="entry name" value="TruD_catalytic"/>
</dbReference>
<keyword evidence="7" id="KW-1185">Reference proteome</keyword>
<comment type="catalytic activity">
    <reaction evidence="4">
        <text>uridine(13) in tRNA = pseudouridine(13) in tRNA</text>
        <dbReference type="Rhea" id="RHEA:42540"/>
        <dbReference type="Rhea" id="RHEA-COMP:10105"/>
        <dbReference type="Rhea" id="RHEA-COMP:10106"/>
        <dbReference type="ChEBI" id="CHEBI:65314"/>
        <dbReference type="ChEBI" id="CHEBI:65315"/>
        <dbReference type="EC" id="5.4.99.27"/>
    </reaction>
</comment>
<dbReference type="PANTHER" id="PTHR47811">
    <property type="entry name" value="TRNA PSEUDOURIDINE SYNTHASE D"/>
    <property type="match status" value="1"/>
</dbReference>